<comment type="caution">
    <text evidence="7">The sequence shown here is derived from an EMBL/GenBank/DDBJ whole genome shotgun (WGS) entry which is preliminary data.</text>
</comment>
<comment type="similarity">
    <text evidence="1 5 6">Belongs to the universal ribosomal protein uS9 family.</text>
</comment>
<evidence type="ECO:0000256" key="2">
    <source>
        <dbReference type="ARBA" id="ARBA00022980"/>
    </source>
</evidence>
<dbReference type="NCBIfam" id="NF001099">
    <property type="entry name" value="PRK00132.1"/>
    <property type="match status" value="1"/>
</dbReference>
<dbReference type="PROSITE" id="PS00360">
    <property type="entry name" value="RIBOSOMAL_S9"/>
    <property type="match status" value="1"/>
</dbReference>
<dbReference type="InterPro" id="IPR020568">
    <property type="entry name" value="Ribosomal_Su5_D2-typ_SF"/>
</dbReference>
<dbReference type="SUPFAM" id="SSF54211">
    <property type="entry name" value="Ribosomal protein S5 domain 2-like"/>
    <property type="match status" value="1"/>
</dbReference>
<dbReference type="GO" id="GO:0022627">
    <property type="term" value="C:cytosolic small ribosomal subunit"/>
    <property type="evidence" value="ECO:0007669"/>
    <property type="project" value="TreeGrafter"/>
</dbReference>
<dbReference type="InterPro" id="IPR023035">
    <property type="entry name" value="Ribosomal_uS9_bac/plastid"/>
</dbReference>
<sequence>MTEQIRATGRRKEASVSVILRSGNGKRKINGKSFEEYFGRMDLIVDIEKPFKLTNLGESYDVIVNAKGGGIAGQADAIKLGIARALIKENPELKKVLKQAGFLTRDQREKERKKYGLKKARKAFQFSKR</sequence>
<reference evidence="7 8" key="1">
    <citation type="submission" date="2018-06" db="EMBL/GenBank/DDBJ databases">
        <title>Extensive metabolic versatility and redundancy in microbially diverse, dynamic hydrothermal sediments.</title>
        <authorList>
            <person name="Dombrowski N."/>
            <person name="Teske A."/>
            <person name="Baker B.J."/>
        </authorList>
    </citation>
    <scope>NUCLEOTIDE SEQUENCE [LARGE SCALE GENOMIC DNA]</scope>
    <source>
        <strain evidence="7">B35_G9</strain>
    </source>
</reference>
<evidence type="ECO:0000313" key="8">
    <source>
        <dbReference type="Proteomes" id="UP000282321"/>
    </source>
</evidence>
<keyword evidence="2 5" id="KW-0689">Ribosomal protein</keyword>
<dbReference type="HAMAP" id="MF_00532_B">
    <property type="entry name" value="Ribosomal_uS9_B"/>
    <property type="match status" value="1"/>
</dbReference>
<evidence type="ECO:0000313" key="7">
    <source>
        <dbReference type="EMBL" id="RKX65170.1"/>
    </source>
</evidence>
<name>A0A660S5V6_UNCT6</name>
<dbReference type="PANTHER" id="PTHR21569:SF1">
    <property type="entry name" value="SMALL RIBOSOMAL SUBUNIT PROTEIN US9M"/>
    <property type="match status" value="1"/>
</dbReference>
<dbReference type="GO" id="GO:0003735">
    <property type="term" value="F:structural constituent of ribosome"/>
    <property type="evidence" value="ECO:0007669"/>
    <property type="project" value="InterPro"/>
</dbReference>
<dbReference type="EMBL" id="QNBC01000106">
    <property type="protein sequence ID" value="RKX65170.1"/>
    <property type="molecule type" value="Genomic_DNA"/>
</dbReference>
<keyword evidence="3 5" id="KW-0687">Ribonucleoprotein</keyword>
<dbReference type="InterPro" id="IPR020574">
    <property type="entry name" value="Ribosomal_uS9_CS"/>
</dbReference>
<dbReference type="GO" id="GO:0003723">
    <property type="term" value="F:RNA binding"/>
    <property type="evidence" value="ECO:0007669"/>
    <property type="project" value="TreeGrafter"/>
</dbReference>
<evidence type="ECO:0000256" key="1">
    <source>
        <dbReference type="ARBA" id="ARBA00005251"/>
    </source>
</evidence>
<dbReference type="InterPro" id="IPR000754">
    <property type="entry name" value="Ribosomal_uS9"/>
</dbReference>
<dbReference type="Pfam" id="PF00380">
    <property type="entry name" value="Ribosomal_S9"/>
    <property type="match status" value="1"/>
</dbReference>
<evidence type="ECO:0000256" key="4">
    <source>
        <dbReference type="ARBA" id="ARBA00035259"/>
    </source>
</evidence>
<evidence type="ECO:0000256" key="6">
    <source>
        <dbReference type="RuleBase" id="RU003815"/>
    </source>
</evidence>
<evidence type="ECO:0000256" key="5">
    <source>
        <dbReference type="HAMAP-Rule" id="MF_00532"/>
    </source>
</evidence>
<gene>
    <name evidence="5" type="primary">rpsI</name>
    <name evidence="7" type="ORF">DRP44_06925</name>
</gene>
<evidence type="ECO:0000256" key="3">
    <source>
        <dbReference type="ARBA" id="ARBA00023274"/>
    </source>
</evidence>
<protein>
    <recommendedName>
        <fullName evidence="4 5">Small ribosomal subunit protein uS9</fullName>
    </recommendedName>
</protein>
<dbReference type="FunFam" id="3.30.230.10:FF:000001">
    <property type="entry name" value="30S ribosomal protein S9"/>
    <property type="match status" value="1"/>
</dbReference>
<dbReference type="GO" id="GO:0006412">
    <property type="term" value="P:translation"/>
    <property type="evidence" value="ECO:0007669"/>
    <property type="project" value="UniProtKB-UniRule"/>
</dbReference>
<proteinExistence type="inferred from homology"/>
<dbReference type="Gene3D" id="3.30.230.10">
    <property type="match status" value="1"/>
</dbReference>
<organism evidence="7 8">
    <name type="scientific">candidate division TA06 bacterium</name>
    <dbReference type="NCBI Taxonomy" id="2250710"/>
    <lineage>
        <taxon>Bacteria</taxon>
        <taxon>Bacteria division TA06</taxon>
    </lineage>
</organism>
<dbReference type="InterPro" id="IPR014721">
    <property type="entry name" value="Ribsml_uS5_D2-typ_fold_subgr"/>
</dbReference>
<accession>A0A660S5V6</accession>
<dbReference type="PANTHER" id="PTHR21569">
    <property type="entry name" value="RIBOSOMAL PROTEIN S9"/>
    <property type="match status" value="1"/>
</dbReference>
<dbReference type="AlphaFoldDB" id="A0A660S5V6"/>
<dbReference type="Proteomes" id="UP000282321">
    <property type="component" value="Unassembled WGS sequence"/>
</dbReference>